<dbReference type="InterPro" id="IPR036300">
    <property type="entry name" value="MIR_dom_sf"/>
</dbReference>
<reference evidence="1" key="1">
    <citation type="submission" date="2016-10" db="EMBL/GenBank/DDBJ databases">
        <authorList>
            <person name="Benchimol M."/>
            <person name="Almeida L.G."/>
            <person name="Vasconcelos A.T."/>
            <person name="Perreira-Neves A."/>
            <person name="Rosa I.A."/>
            <person name="Tasca T."/>
            <person name="Bogo M.R."/>
            <person name="de Souza W."/>
        </authorList>
    </citation>
    <scope>NUCLEOTIDE SEQUENCE [LARGE SCALE GENOMIC DNA]</scope>
    <source>
        <strain evidence="1">K</strain>
    </source>
</reference>
<accession>A0A1J4KPV8</accession>
<protein>
    <recommendedName>
        <fullName evidence="3">Ricin B lectin domain-containing protein</fullName>
    </recommendedName>
</protein>
<dbReference type="RefSeq" id="XP_068366282.1">
    <property type="nucleotide sequence ID" value="XM_068499203.1"/>
</dbReference>
<comment type="caution">
    <text evidence="1">The sequence shown here is derived from an EMBL/GenBank/DDBJ whole genome shotgun (WGS) entry which is preliminary data.</text>
</comment>
<proteinExistence type="predicted"/>
<dbReference type="SUPFAM" id="SSF82109">
    <property type="entry name" value="MIR domain"/>
    <property type="match status" value="1"/>
</dbReference>
<dbReference type="PANTHER" id="PTHR46809">
    <property type="entry name" value="STROMAL CELL-DERIVED FACTOR 2-LIKE PROTEIN"/>
    <property type="match status" value="1"/>
</dbReference>
<evidence type="ECO:0000313" key="2">
    <source>
        <dbReference type="Proteomes" id="UP000179807"/>
    </source>
</evidence>
<gene>
    <name evidence="1" type="ORF">TRFO_16808</name>
</gene>
<keyword evidence="2" id="KW-1185">Reference proteome</keyword>
<dbReference type="OrthoDB" id="10264421at2759"/>
<evidence type="ECO:0000313" key="1">
    <source>
        <dbReference type="EMBL" id="OHT13146.1"/>
    </source>
</evidence>
<evidence type="ECO:0008006" key="3">
    <source>
        <dbReference type="Google" id="ProtNLM"/>
    </source>
</evidence>
<dbReference type="Gene3D" id="2.80.10.50">
    <property type="match status" value="1"/>
</dbReference>
<organism evidence="1 2">
    <name type="scientific">Tritrichomonas foetus</name>
    <dbReference type="NCBI Taxonomy" id="1144522"/>
    <lineage>
        <taxon>Eukaryota</taxon>
        <taxon>Metamonada</taxon>
        <taxon>Parabasalia</taxon>
        <taxon>Tritrichomonadida</taxon>
        <taxon>Tritrichomonadidae</taxon>
        <taxon>Tritrichomonas</taxon>
    </lineage>
</organism>
<dbReference type="AlphaFoldDB" id="A0A1J4KPV8"/>
<dbReference type="VEuPathDB" id="TrichDB:TRFO_16808"/>
<dbReference type="PANTHER" id="PTHR46809:SF2">
    <property type="entry name" value="GH21273P"/>
    <property type="match status" value="1"/>
</dbReference>
<name>A0A1J4KPV8_9EUKA</name>
<dbReference type="EMBL" id="MLAK01000547">
    <property type="protein sequence ID" value="OHT13146.1"/>
    <property type="molecule type" value="Genomic_DNA"/>
</dbReference>
<dbReference type="GeneID" id="94833907"/>
<sequence>MIQESGKTIKSISPVTMSELTLYLKMMFLFWLPFEILSQEISYGSSVQIKNVYTKNRLGVTTNTDAKSYTKPTIYSSRPPYDEGWLWTIEPDEENSNLTRTTVPCDSIVALSSTSNEAYLSTRKTKKGLIVEATSSNQGIESQWVIKCPTNYNIWEQNMQFQLFNLKNKCYLTTSFEKKIQANKYFVTCENVTSNSIWKVAEGIFLDSDQSTDEGVSEGTSKSDEL</sequence>
<dbReference type="Proteomes" id="UP000179807">
    <property type="component" value="Unassembled WGS sequence"/>
</dbReference>